<dbReference type="GO" id="GO:0016558">
    <property type="term" value="P:protein import into peroxisome matrix"/>
    <property type="evidence" value="ECO:0007669"/>
    <property type="project" value="TreeGrafter"/>
</dbReference>
<proteinExistence type="predicted"/>
<keyword evidence="3" id="KW-1185">Reference proteome</keyword>
<reference evidence="2 3" key="1">
    <citation type="submission" date="2014-03" db="EMBL/GenBank/DDBJ databases">
        <title>Draft genome of the hookworm Oesophagostomum dentatum.</title>
        <authorList>
            <person name="Mitreva M."/>
        </authorList>
    </citation>
    <scope>NUCLEOTIDE SEQUENCE [LARGE SCALE GENOMIC DNA]</scope>
    <source>
        <strain evidence="2 3">OD-Hann</strain>
    </source>
</reference>
<dbReference type="PANTHER" id="PTHR23077:SF9">
    <property type="entry name" value="PEROXISOMAL ATPASE PEX6"/>
    <property type="match status" value="1"/>
</dbReference>
<dbReference type="InterPro" id="IPR027417">
    <property type="entry name" value="P-loop_NTPase"/>
</dbReference>
<dbReference type="GO" id="GO:0005829">
    <property type="term" value="C:cytosol"/>
    <property type="evidence" value="ECO:0007669"/>
    <property type="project" value="TreeGrafter"/>
</dbReference>
<dbReference type="SUPFAM" id="SSF52540">
    <property type="entry name" value="P-loop containing nucleoside triphosphate hydrolases"/>
    <property type="match status" value="1"/>
</dbReference>
<dbReference type="Gene3D" id="3.40.50.300">
    <property type="entry name" value="P-loop containing nucleotide triphosphate hydrolases"/>
    <property type="match status" value="1"/>
</dbReference>
<dbReference type="EMBL" id="KN557530">
    <property type="protein sequence ID" value="KHJ87537.1"/>
    <property type="molecule type" value="Genomic_DNA"/>
</dbReference>
<organism evidence="2 3">
    <name type="scientific">Oesophagostomum dentatum</name>
    <name type="common">Nodular worm</name>
    <dbReference type="NCBI Taxonomy" id="61180"/>
    <lineage>
        <taxon>Eukaryota</taxon>
        <taxon>Metazoa</taxon>
        <taxon>Ecdysozoa</taxon>
        <taxon>Nematoda</taxon>
        <taxon>Chromadorea</taxon>
        <taxon>Rhabditida</taxon>
        <taxon>Rhabditina</taxon>
        <taxon>Rhabditomorpha</taxon>
        <taxon>Strongyloidea</taxon>
        <taxon>Strongylidae</taxon>
        <taxon>Oesophagostomum</taxon>
    </lineage>
</organism>
<gene>
    <name evidence="2" type="ORF">OESDEN_12687</name>
</gene>
<accession>A0A0B1SVJ2</accession>
<dbReference type="AlphaFoldDB" id="A0A0B1SVJ2"/>
<evidence type="ECO:0000313" key="3">
    <source>
        <dbReference type="Proteomes" id="UP000053660"/>
    </source>
</evidence>
<sequence>MFAIFDSPHTFMVVYNEDTVCVPVHDVFTGEISRYYFKISTDDSPCILDSTASFYQISSVSAPLPYAAQPELFEIPQQMRAIVERMRNITLAHQDTDDKPLVLLLYGAGGSGKRLTATHLAVETHRNRIEMSCYDLWSESIAESEAKINRLFEEATSFQPCILYLSSVDVLAYDVTTNGTDSRIMATFRAFLSKPAQLTVVLSCNSDKVCHLSSSVQSLVLYDFMIEHLNEDARFRFLSSRLPVDLTNYAAKNTAGFVLAELVNLLRDIHFRITTTKADTVEECHVEWAIDKRNASFADVIGAPKVSGVARIKDIYGSSEKSCETSAELAHTFGGT</sequence>
<evidence type="ECO:0000313" key="2">
    <source>
        <dbReference type="EMBL" id="KHJ87537.1"/>
    </source>
</evidence>
<name>A0A0B1SVJ2_OESDE</name>
<dbReference type="GO" id="GO:0005778">
    <property type="term" value="C:peroxisomal membrane"/>
    <property type="evidence" value="ECO:0007669"/>
    <property type="project" value="TreeGrafter"/>
</dbReference>
<evidence type="ECO:0000259" key="1">
    <source>
        <dbReference type="Pfam" id="PF00004"/>
    </source>
</evidence>
<protein>
    <submittedName>
        <fullName evidence="2">ATPase, AAA family</fullName>
    </submittedName>
</protein>
<dbReference type="InterPro" id="IPR050168">
    <property type="entry name" value="AAA_ATPase_domain"/>
</dbReference>
<feature type="domain" description="ATPase AAA-type core" evidence="1">
    <location>
        <begin position="103"/>
        <end position="206"/>
    </location>
</feature>
<dbReference type="Pfam" id="PF00004">
    <property type="entry name" value="AAA"/>
    <property type="match status" value="1"/>
</dbReference>
<dbReference type="OrthoDB" id="2187at2759"/>
<dbReference type="GO" id="GO:0005524">
    <property type="term" value="F:ATP binding"/>
    <property type="evidence" value="ECO:0007669"/>
    <property type="project" value="InterPro"/>
</dbReference>
<dbReference type="PANTHER" id="PTHR23077">
    <property type="entry name" value="AAA-FAMILY ATPASE"/>
    <property type="match status" value="1"/>
</dbReference>
<dbReference type="GO" id="GO:0016887">
    <property type="term" value="F:ATP hydrolysis activity"/>
    <property type="evidence" value="ECO:0007669"/>
    <property type="project" value="InterPro"/>
</dbReference>
<dbReference type="Proteomes" id="UP000053660">
    <property type="component" value="Unassembled WGS sequence"/>
</dbReference>
<dbReference type="InterPro" id="IPR003959">
    <property type="entry name" value="ATPase_AAA_core"/>
</dbReference>